<gene>
    <name evidence="3" type="ORF">PTTT1_LOCUS30360</name>
</gene>
<dbReference type="InterPro" id="IPR036273">
    <property type="entry name" value="CRAL/TRIO_N_dom_sf"/>
</dbReference>
<sequence>MAPSKIVDPSEPTPEASRWQQESEVLRVATLWQLSESELEDLSTLGQRLVDVSHWKNDPSEVVRFLRARPSDVDAAERMFRNMIAWRLANRVDTILQDYEPPPIMWAYYPGAVLRDFDRAGDPVYVGRIGVTDGVGMLQRFGRDEMIRHAIWIREFVSRGEWIQRYETRQGRPVRRVTLVEDLQGLSVSHLNRQLLSVYGEIMRLDQDNYPETAKKLIIIRAPLLFRTIWKMAKFFFDPGVVEKMVFVSAKHTAKVLEEYLDLHILPSCVIPEGQGQATDGMPSRFEGGPLPKGTDGVSDGK</sequence>
<dbReference type="SUPFAM" id="SSF52087">
    <property type="entry name" value="CRAL/TRIO domain"/>
    <property type="match status" value="1"/>
</dbReference>
<evidence type="ECO:0000256" key="1">
    <source>
        <dbReference type="SAM" id="MobiDB-lite"/>
    </source>
</evidence>
<dbReference type="InterPro" id="IPR051064">
    <property type="entry name" value="SEC14/CRAL-TRIO_domain"/>
</dbReference>
<accession>A0A8J9TQ78</accession>
<dbReference type="CDD" id="cd00170">
    <property type="entry name" value="SEC14"/>
    <property type="match status" value="1"/>
</dbReference>
<dbReference type="PANTHER" id="PTHR23324">
    <property type="entry name" value="SEC14 RELATED PROTEIN"/>
    <property type="match status" value="1"/>
</dbReference>
<evidence type="ECO:0000259" key="2">
    <source>
        <dbReference type="SMART" id="SM00516"/>
    </source>
</evidence>
<reference evidence="3" key="1">
    <citation type="submission" date="2022-02" db="EMBL/GenBank/DDBJ databases">
        <authorList>
            <person name="Giguere J D."/>
        </authorList>
    </citation>
    <scope>NUCLEOTIDE SEQUENCE</scope>
    <source>
        <strain evidence="3">CCAP 1055/1</strain>
    </source>
</reference>
<dbReference type="EMBL" id="OU594961">
    <property type="protein sequence ID" value="CAG9285835.1"/>
    <property type="molecule type" value="Genomic_DNA"/>
</dbReference>
<dbReference type="GO" id="GO:0005737">
    <property type="term" value="C:cytoplasm"/>
    <property type="evidence" value="ECO:0007669"/>
    <property type="project" value="TreeGrafter"/>
</dbReference>
<dbReference type="PANTHER" id="PTHR23324:SF83">
    <property type="entry name" value="SEC14-LIKE PROTEIN 2"/>
    <property type="match status" value="1"/>
</dbReference>
<feature type="region of interest" description="Disordered" evidence="1">
    <location>
        <begin position="276"/>
        <end position="302"/>
    </location>
</feature>
<feature type="domain" description="CRAL-TRIO" evidence="2">
    <location>
        <begin position="101"/>
        <end position="275"/>
    </location>
</feature>
<evidence type="ECO:0000313" key="3">
    <source>
        <dbReference type="EMBL" id="CAG9285835.1"/>
    </source>
</evidence>
<dbReference type="AlphaFoldDB" id="A0A8J9TQ78"/>
<dbReference type="Pfam" id="PF00650">
    <property type="entry name" value="CRAL_TRIO"/>
    <property type="match status" value="1"/>
</dbReference>
<dbReference type="Proteomes" id="UP000836788">
    <property type="component" value="Chromosome 20"/>
</dbReference>
<dbReference type="InterPro" id="IPR001251">
    <property type="entry name" value="CRAL-TRIO_dom"/>
</dbReference>
<organism evidence="3">
    <name type="scientific">Phaeodactylum tricornutum</name>
    <name type="common">Diatom</name>
    <dbReference type="NCBI Taxonomy" id="2850"/>
    <lineage>
        <taxon>Eukaryota</taxon>
        <taxon>Sar</taxon>
        <taxon>Stramenopiles</taxon>
        <taxon>Ochrophyta</taxon>
        <taxon>Bacillariophyta</taxon>
        <taxon>Bacillariophyceae</taxon>
        <taxon>Bacillariophycidae</taxon>
        <taxon>Naviculales</taxon>
        <taxon>Phaeodactylaceae</taxon>
        <taxon>Phaeodactylum</taxon>
    </lineage>
</organism>
<feature type="region of interest" description="Disordered" evidence="1">
    <location>
        <begin position="1"/>
        <end position="20"/>
    </location>
</feature>
<dbReference type="InterPro" id="IPR036865">
    <property type="entry name" value="CRAL-TRIO_dom_sf"/>
</dbReference>
<dbReference type="SMART" id="SM00516">
    <property type="entry name" value="SEC14"/>
    <property type="match status" value="1"/>
</dbReference>
<dbReference type="SUPFAM" id="SSF46938">
    <property type="entry name" value="CRAL/TRIO N-terminal domain"/>
    <property type="match status" value="1"/>
</dbReference>
<name>A0A8J9TQ78_PHATR</name>
<dbReference type="Gene3D" id="3.40.525.10">
    <property type="entry name" value="CRAL-TRIO lipid binding domain"/>
    <property type="match status" value="1"/>
</dbReference>
<proteinExistence type="predicted"/>
<protein>
    <recommendedName>
        <fullName evidence="2">CRAL-TRIO domain-containing protein</fullName>
    </recommendedName>
</protein>